<name>A0A9X2DVA4_9MICO</name>
<evidence type="ECO:0000313" key="2">
    <source>
        <dbReference type="EMBL" id="MCM6761837.1"/>
    </source>
</evidence>
<dbReference type="RefSeq" id="WP_251944260.1">
    <property type="nucleotide sequence ID" value="NZ_JAMRYM010000013.1"/>
</dbReference>
<evidence type="ECO:0000256" key="1">
    <source>
        <dbReference type="SAM" id="Phobius"/>
    </source>
</evidence>
<dbReference type="Proteomes" id="UP001155240">
    <property type="component" value="Unassembled WGS sequence"/>
</dbReference>
<dbReference type="AlphaFoldDB" id="A0A9X2DVA4"/>
<keyword evidence="1" id="KW-0472">Membrane</keyword>
<gene>
    <name evidence="2" type="ORF">NB037_05330</name>
</gene>
<comment type="caution">
    <text evidence="2">The sequence shown here is derived from an EMBL/GenBank/DDBJ whole genome shotgun (WGS) entry which is preliminary data.</text>
</comment>
<feature type="transmembrane region" description="Helical" evidence="1">
    <location>
        <begin position="90"/>
        <end position="111"/>
    </location>
</feature>
<dbReference type="EMBL" id="JAMRYM010000013">
    <property type="protein sequence ID" value="MCM6761837.1"/>
    <property type="molecule type" value="Genomic_DNA"/>
</dbReference>
<sequence length="228" mass="22915">MTGTEQSGGRREELIAAALAGELSAGEAAELDRLRSEDPSIDRELASFGIVLEGLGAIGGWEEAPAPAALRSRVLGLADETPTRNRFRRAALAVGAAAACVAIGALGATALQGTAERPVAGPPGTLGAVETIAFEESSAIDVEGSVIAHTWGTETVLRASGFTAGESFDLVLVTDSGERLESGSFLGSAVEIDCEMNAAVLRESVAAVEIVAAGGAVVASAELPVVAS</sequence>
<protein>
    <recommendedName>
        <fullName evidence="4">Anti-sigma factor</fullName>
    </recommendedName>
</protein>
<keyword evidence="1" id="KW-1133">Transmembrane helix</keyword>
<evidence type="ECO:0000313" key="3">
    <source>
        <dbReference type="Proteomes" id="UP001155240"/>
    </source>
</evidence>
<organism evidence="2 3">
    <name type="scientific">Rathayibacter rubneri</name>
    <dbReference type="NCBI Taxonomy" id="2950106"/>
    <lineage>
        <taxon>Bacteria</taxon>
        <taxon>Bacillati</taxon>
        <taxon>Actinomycetota</taxon>
        <taxon>Actinomycetes</taxon>
        <taxon>Micrococcales</taxon>
        <taxon>Microbacteriaceae</taxon>
        <taxon>Rathayibacter</taxon>
    </lineage>
</organism>
<evidence type="ECO:0008006" key="4">
    <source>
        <dbReference type="Google" id="ProtNLM"/>
    </source>
</evidence>
<accession>A0A9X2DVA4</accession>
<keyword evidence="1" id="KW-0812">Transmembrane</keyword>
<proteinExistence type="predicted"/>
<reference evidence="2" key="1">
    <citation type="submission" date="2022-06" db="EMBL/GenBank/DDBJ databases">
        <title>Whole genome shotgun sequencing (WGS) of Rathayibacter sp. ZW T2_19, isolated from stored onions (Allium cepa).</title>
        <authorList>
            <person name="Stoll D.A."/>
            <person name="Huch M."/>
        </authorList>
    </citation>
    <scope>NUCLEOTIDE SEQUENCE</scope>
    <source>
        <strain evidence="2">ZW T2_19</strain>
    </source>
</reference>
<keyword evidence="3" id="KW-1185">Reference proteome</keyword>